<evidence type="ECO:0000256" key="6">
    <source>
        <dbReference type="SAM" id="MobiDB-lite"/>
    </source>
</evidence>
<evidence type="ECO:0000256" key="1">
    <source>
        <dbReference type="ARBA" id="ARBA00001231"/>
    </source>
</evidence>
<dbReference type="GO" id="GO:0009254">
    <property type="term" value="P:peptidoglycan turnover"/>
    <property type="evidence" value="ECO:0007669"/>
    <property type="project" value="TreeGrafter"/>
</dbReference>
<dbReference type="AlphaFoldDB" id="A0A9D5RCS9"/>
<comment type="similarity">
    <text evidence="2">Belongs to the glycosyl hydrolase 3 family.</text>
</comment>
<organism evidence="8 9">
    <name type="scientific">Ructibacterium gallinarum</name>
    <dbReference type="NCBI Taxonomy" id="2779355"/>
    <lineage>
        <taxon>Bacteria</taxon>
        <taxon>Bacillati</taxon>
        <taxon>Bacillota</taxon>
        <taxon>Clostridia</taxon>
        <taxon>Eubacteriales</taxon>
        <taxon>Oscillospiraceae</taxon>
        <taxon>Ructibacterium</taxon>
    </lineage>
</organism>
<evidence type="ECO:0000313" key="9">
    <source>
        <dbReference type="Proteomes" id="UP000806542"/>
    </source>
</evidence>
<dbReference type="PANTHER" id="PTHR30480">
    <property type="entry name" value="BETA-HEXOSAMINIDASE-RELATED"/>
    <property type="match status" value="1"/>
</dbReference>
<dbReference type="EC" id="3.2.1.52" evidence="3"/>
<feature type="domain" description="Glycoside hydrolase family 3 N-terminal" evidence="7">
    <location>
        <begin position="69"/>
        <end position="396"/>
    </location>
</feature>
<protein>
    <recommendedName>
        <fullName evidence="3">beta-N-acetylhexosaminidase</fullName>
        <ecNumber evidence="3">3.2.1.52</ecNumber>
    </recommendedName>
</protein>
<dbReference type="GO" id="GO:0004563">
    <property type="term" value="F:beta-N-acetylhexosaminidase activity"/>
    <property type="evidence" value="ECO:0007669"/>
    <property type="project" value="UniProtKB-EC"/>
</dbReference>
<keyword evidence="4 8" id="KW-0378">Hydrolase</keyword>
<keyword evidence="9" id="KW-1185">Reference proteome</keyword>
<dbReference type="InterPro" id="IPR050226">
    <property type="entry name" value="NagZ_Beta-hexosaminidase"/>
</dbReference>
<dbReference type="InterPro" id="IPR001764">
    <property type="entry name" value="Glyco_hydro_3_N"/>
</dbReference>
<dbReference type="GO" id="GO:0005975">
    <property type="term" value="P:carbohydrate metabolic process"/>
    <property type="evidence" value="ECO:0007669"/>
    <property type="project" value="InterPro"/>
</dbReference>
<feature type="compositionally biased region" description="Polar residues" evidence="6">
    <location>
        <begin position="29"/>
        <end position="42"/>
    </location>
</feature>
<dbReference type="PANTHER" id="PTHR30480:SF13">
    <property type="entry name" value="BETA-HEXOSAMINIDASE"/>
    <property type="match status" value="1"/>
</dbReference>
<evidence type="ECO:0000256" key="5">
    <source>
        <dbReference type="ARBA" id="ARBA00023295"/>
    </source>
</evidence>
<dbReference type="SUPFAM" id="SSF51445">
    <property type="entry name" value="(Trans)glycosidases"/>
    <property type="match status" value="1"/>
</dbReference>
<comment type="catalytic activity">
    <reaction evidence="1">
        <text>Hydrolysis of terminal non-reducing N-acetyl-D-hexosamine residues in N-acetyl-beta-D-hexosaminides.</text>
        <dbReference type="EC" id="3.2.1.52"/>
    </reaction>
</comment>
<dbReference type="InterPro" id="IPR017853">
    <property type="entry name" value="GH"/>
</dbReference>
<keyword evidence="5 8" id="KW-0326">Glycosidase</keyword>
<dbReference type="Pfam" id="PF00933">
    <property type="entry name" value="Glyco_hydro_3"/>
    <property type="match status" value="1"/>
</dbReference>
<gene>
    <name evidence="8" type="primary">nagZ</name>
    <name evidence="8" type="ORF">INF28_12550</name>
</gene>
<proteinExistence type="inferred from homology"/>
<comment type="caution">
    <text evidence="8">The sequence shown here is derived from an EMBL/GenBank/DDBJ whole genome shotgun (WGS) entry which is preliminary data.</text>
</comment>
<evidence type="ECO:0000256" key="3">
    <source>
        <dbReference type="ARBA" id="ARBA00012663"/>
    </source>
</evidence>
<name>A0A9D5RCS9_9FIRM</name>
<dbReference type="InterPro" id="IPR036962">
    <property type="entry name" value="Glyco_hydro_3_N_sf"/>
</dbReference>
<sequence length="403" mass="43330">MKQQLILLVLAVSFLLIMTGCGNTQIQSGTPAGNEISQSQIPQEDAKTPTYSASSSFRAQAEEILKTMTLEEKVWQMFFVRPEDITGIGVAIQAGETTQKALEQYPVGGLVYFSQNIKSREQLVEMIQNSQSYSKLPLFISVDEEGGRVARLGDADIGVTQHPPMAQVGAGGDPGRAEEIGRTLGRELKELGFNMDFAPVADIITVDSNEDIGDRSFGKDPEIVAQMVAAEVQGLQSQGISATLKHFPSNGSTSANTHEEMGVCTRTLEEMRNAEFIPFRAGIEAGADLVMVAHMAAVNLSGDNTPATLSKAVIMDFLRNELGFSGVIISDALNMGAITNHYTAAESAVAAVNAGVDLLLMSPDAKSAAQEILNQVKDGTIQENRINESVRRILELKLKRGIL</sequence>
<dbReference type="Gene3D" id="3.20.20.300">
    <property type="entry name" value="Glycoside hydrolase, family 3, N-terminal domain"/>
    <property type="match status" value="1"/>
</dbReference>
<evidence type="ECO:0000256" key="2">
    <source>
        <dbReference type="ARBA" id="ARBA00005336"/>
    </source>
</evidence>
<evidence type="ECO:0000256" key="4">
    <source>
        <dbReference type="ARBA" id="ARBA00022801"/>
    </source>
</evidence>
<dbReference type="NCBIfam" id="NF003740">
    <property type="entry name" value="PRK05337.1"/>
    <property type="match status" value="1"/>
</dbReference>
<feature type="region of interest" description="Disordered" evidence="6">
    <location>
        <begin position="29"/>
        <end position="49"/>
    </location>
</feature>
<dbReference type="EMBL" id="JADCKB010000057">
    <property type="protein sequence ID" value="MBE5041278.1"/>
    <property type="molecule type" value="Genomic_DNA"/>
</dbReference>
<evidence type="ECO:0000313" key="8">
    <source>
        <dbReference type="EMBL" id="MBE5041278.1"/>
    </source>
</evidence>
<dbReference type="PROSITE" id="PS51257">
    <property type="entry name" value="PROKAR_LIPOPROTEIN"/>
    <property type="match status" value="1"/>
</dbReference>
<dbReference type="Proteomes" id="UP000806542">
    <property type="component" value="Unassembled WGS sequence"/>
</dbReference>
<reference evidence="8" key="1">
    <citation type="submission" date="2020-10" db="EMBL/GenBank/DDBJ databases">
        <title>ChiBAC.</title>
        <authorList>
            <person name="Zenner C."/>
            <person name="Hitch T.C.A."/>
            <person name="Clavel T."/>
        </authorList>
    </citation>
    <scope>NUCLEOTIDE SEQUENCE</scope>
    <source>
        <strain evidence="8">DSM 107454</strain>
    </source>
</reference>
<dbReference type="RefSeq" id="WP_226393808.1">
    <property type="nucleotide sequence ID" value="NZ_JADCKB010000057.1"/>
</dbReference>
<evidence type="ECO:0000259" key="7">
    <source>
        <dbReference type="Pfam" id="PF00933"/>
    </source>
</evidence>
<accession>A0A9D5RCS9</accession>